<reference evidence="1 2" key="1">
    <citation type="journal article" date="2022" name="Hortic Res">
        <title>A haplotype resolved chromosomal level avocado genome allows analysis of novel avocado genes.</title>
        <authorList>
            <person name="Nath O."/>
            <person name="Fletcher S.J."/>
            <person name="Hayward A."/>
            <person name="Shaw L.M."/>
            <person name="Masouleh A.K."/>
            <person name="Furtado A."/>
            <person name="Henry R.J."/>
            <person name="Mitter N."/>
        </authorList>
    </citation>
    <scope>NUCLEOTIDE SEQUENCE [LARGE SCALE GENOMIC DNA]</scope>
    <source>
        <strain evidence="2">cv. Hass</strain>
    </source>
</reference>
<evidence type="ECO:0000313" key="1">
    <source>
        <dbReference type="EMBL" id="KAJ8645182.1"/>
    </source>
</evidence>
<dbReference type="EMBL" id="CM056810">
    <property type="protein sequence ID" value="KAJ8645182.1"/>
    <property type="molecule type" value="Genomic_DNA"/>
</dbReference>
<sequence length="675" mass="75310">MSHNSRNLYKLLQTCESLNTLKQLHAVAVTTSLSSDPFILAKILALSATSAFSDLSYAQQIFLRIENPKTHEWNCMIRAFSASSTPQTALSTYTQMLISGESPDNFTFPFLLRSCSRLQPPRSGELVHVHVIKCGFDGDAYVQSSLIHMYAKWGRILCAHKVFDDITAKNIVAWTTMINGYVRAGGFEEAIRLFKVMGSENVKPDEVVLTSVLGACANLGDLELGRWIHGLLGEKDVVFSTALVDMYAKCGSIDVARELFDRMPQKDVILWTVMISGYVRCNCFREAFNLFREMCSENLMPDEGIIVNVISGCARSGDIDIGKWTHHYIEVNGADYSVMIGTALIDMYAKCGEIDVASRIFLRMQEKNVCSWNAMIGGLAMHGEAYSALDLFDQMQRSGTQPDEITFIGILTACSQVGLVGKGWHYFNCMSQAHGINPKLEHYACMVDLLGRSGLLSEAEELINNMPMEPDAVVWGALLNASRIHGNVELAEKAAELLLEMEPHNHGVYVLLSNTYGSAKRWDDVDNVRKLMKSRGITKTRGCSSIKVNGIVHDFVVGDRSPVRAKEIYEKLDSLVKDLGLMGYVAKTSNVLFDIEEEEKEYQLSHHSEKLAISFGLISTSPGAPLNIVKNLRICEDCHCFAKLASKNCGRRIIIRDLYRFHHFERGSCTCGDYW</sequence>
<proteinExistence type="predicted"/>
<gene>
    <name evidence="1" type="ORF">MRB53_006930</name>
</gene>
<dbReference type="Proteomes" id="UP001234297">
    <property type="component" value="Chromosome 2"/>
</dbReference>
<protein>
    <submittedName>
        <fullName evidence="1">Uncharacterized protein</fullName>
    </submittedName>
</protein>
<name>A0ACC2MJ59_PERAE</name>
<organism evidence="1 2">
    <name type="scientific">Persea americana</name>
    <name type="common">Avocado</name>
    <dbReference type="NCBI Taxonomy" id="3435"/>
    <lineage>
        <taxon>Eukaryota</taxon>
        <taxon>Viridiplantae</taxon>
        <taxon>Streptophyta</taxon>
        <taxon>Embryophyta</taxon>
        <taxon>Tracheophyta</taxon>
        <taxon>Spermatophyta</taxon>
        <taxon>Magnoliopsida</taxon>
        <taxon>Magnoliidae</taxon>
        <taxon>Laurales</taxon>
        <taxon>Lauraceae</taxon>
        <taxon>Persea</taxon>
    </lineage>
</organism>
<accession>A0ACC2MJ59</accession>
<comment type="caution">
    <text evidence="1">The sequence shown here is derived from an EMBL/GenBank/DDBJ whole genome shotgun (WGS) entry which is preliminary data.</text>
</comment>
<evidence type="ECO:0000313" key="2">
    <source>
        <dbReference type="Proteomes" id="UP001234297"/>
    </source>
</evidence>
<keyword evidence="2" id="KW-1185">Reference proteome</keyword>